<dbReference type="OrthoDB" id="4161332at2759"/>
<evidence type="ECO:0000256" key="2">
    <source>
        <dbReference type="ARBA" id="ARBA00022723"/>
    </source>
</evidence>
<dbReference type="InterPro" id="IPR036864">
    <property type="entry name" value="Zn2-C6_fun-type_DNA-bd_sf"/>
</dbReference>
<dbReference type="Pfam" id="PF04082">
    <property type="entry name" value="Fungal_trans"/>
    <property type="match status" value="1"/>
</dbReference>
<dbReference type="Gene3D" id="4.10.240.10">
    <property type="entry name" value="Zn(2)-C6 fungal-type DNA-binding domain"/>
    <property type="match status" value="1"/>
</dbReference>
<evidence type="ECO:0000256" key="6">
    <source>
        <dbReference type="ARBA" id="ARBA00023163"/>
    </source>
</evidence>
<dbReference type="PROSITE" id="PS00463">
    <property type="entry name" value="ZN2_CY6_FUNGAL_1"/>
    <property type="match status" value="1"/>
</dbReference>
<feature type="region of interest" description="Disordered" evidence="8">
    <location>
        <begin position="122"/>
        <end position="159"/>
    </location>
</feature>
<dbReference type="SMART" id="SM00066">
    <property type="entry name" value="GAL4"/>
    <property type="match status" value="1"/>
</dbReference>
<gene>
    <name evidence="10" type="ORF">CDV36_015782</name>
</gene>
<keyword evidence="4" id="KW-0805">Transcription regulation</keyword>
<dbReference type="CDD" id="cd00067">
    <property type="entry name" value="GAL4"/>
    <property type="match status" value="1"/>
</dbReference>
<dbReference type="EMBL" id="NKUJ01000657">
    <property type="protein sequence ID" value="RMJ01473.1"/>
    <property type="molecule type" value="Genomic_DNA"/>
</dbReference>
<feature type="domain" description="Zn(2)-C6 fungal-type" evidence="9">
    <location>
        <begin position="14"/>
        <end position="44"/>
    </location>
</feature>
<dbReference type="SUPFAM" id="SSF57701">
    <property type="entry name" value="Zn2/Cys6 DNA-binding domain"/>
    <property type="match status" value="1"/>
</dbReference>
<dbReference type="GO" id="GO:0000981">
    <property type="term" value="F:DNA-binding transcription factor activity, RNA polymerase II-specific"/>
    <property type="evidence" value="ECO:0007669"/>
    <property type="project" value="InterPro"/>
</dbReference>
<keyword evidence="2" id="KW-0479">Metal-binding</keyword>
<dbReference type="PANTHER" id="PTHR31313:SF86">
    <property type="entry name" value="ZN(2)-C6 FUNGAL-TYPE DOMAIN-CONTAINING PROTEIN"/>
    <property type="match status" value="1"/>
</dbReference>
<evidence type="ECO:0000256" key="1">
    <source>
        <dbReference type="ARBA" id="ARBA00004123"/>
    </source>
</evidence>
<evidence type="ECO:0000313" key="10">
    <source>
        <dbReference type="EMBL" id="RMJ01473.1"/>
    </source>
</evidence>
<sequence length="720" mass="80766">MATIHKRSQRTSSACDFCRKRKLGCDNAKPKCENCQGRAIECTYTKRTKQARPSNARIHNLEEENAQLRELLRLRSVSLNRHQSSNSSRPPLDDSGFVPDHHDSASDTVHLSETVDQSFRQQVSASHITAESDTNQDPFHGPSSVVFEPETPRPTNGVTVDPSNLVVKNQLLAETTRQRQYEIINFKAGKLDFGGIDPALGMQLLSNFWNRQHYAGSIVYRPAFMRDMVCKGPYYSDLLLNALLFAGSKYSDDSAVRSNPNDKDSAGRPFRAKFEEILHSSQMLFKSRVTTIQALLIVADALFSWCDERSLSWHYMGLAISMIIDLGIHVDGAGSEKSTNYTSEDLEVHRRVFWAAFTLDKVQSIYQGRPARLREADNRVPIQFLDEYEELEEFNTNTYSERPTQLGFPTYSVSTFEQLCKLSIIMDRILCNLYSEKSCARDSQDLFDASNALHAELKRWRSEMPAHLLVHLNNPGNSTILPHTLSLLAMYNSLVILLHRPFVSDGHLQSVSASAARDAFSHCAVAALEIHHMLQVYRQHFCLKSVPYFVSYATYVSATIHVRMAAQRGPESGAHKYLRSCLEILGEHQAKCFAPRRTMKVLLAIMDRLNVHVGDFSALTTSSCQADETARPVEVPSSQQAYQTSNPAERLPSGHQDDLDLVLTDLDMDEIMKTFNLVPEAQSVTATEDDTAPGIAGSLIPTQDTIPLSDVLFGFDFSTI</sequence>
<feature type="region of interest" description="Disordered" evidence="8">
    <location>
        <begin position="79"/>
        <end position="110"/>
    </location>
</feature>
<evidence type="ECO:0000256" key="7">
    <source>
        <dbReference type="ARBA" id="ARBA00023242"/>
    </source>
</evidence>
<dbReference type="GO" id="GO:0006351">
    <property type="term" value="P:DNA-templated transcription"/>
    <property type="evidence" value="ECO:0007669"/>
    <property type="project" value="InterPro"/>
</dbReference>
<evidence type="ECO:0000256" key="4">
    <source>
        <dbReference type="ARBA" id="ARBA00023015"/>
    </source>
</evidence>
<comment type="caution">
    <text evidence="10">The sequence shown here is derived from an EMBL/GenBank/DDBJ whole genome shotgun (WGS) entry which is preliminary data.</text>
</comment>
<dbReference type="Pfam" id="PF00172">
    <property type="entry name" value="Zn_clus"/>
    <property type="match status" value="1"/>
</dbReference>
<keyword evidence="11" id="KW-1185">Reference proteome</keyword>
<dbReference type="AlphaFoldDB" id="A0A3M2R850"/>
<dbReference type="GO" id="GO:0008270">
    <property type="term" value="F:zinc ion binding"/>
    <property type="evidence" value="ECO:0007669"/>
    <property type="project" value="InterPro"/>
</dbReference>
<dbReference type="InterPro" id="IPR001138">
    <property type="entry name" value="Zn2Cys6_DnaBD"/>
</dbReference>
<evidence type="ECO:0000256" key="5">
    <source>
        <dbReference type="ARBA" id="ARBA00023125"/>
    </source>
</evidence>
<evidence type="ECO:0000313" key="11">
    <source>
        <dbReference type="Proteomes" id="UP000277212"/>
    </source>
</evidence>
<keyword evidence="5" id="KW-0238">DNA-binding</keyword>
<dbReference type="STRING" id="2010991.A0A3M2R850"/>
<feature type="compositionally biased region" description="Polar residues" evidence="8">
    <location>
        <begin position="122"/>
        <end position="137"/>
    </location>
</feature>
<reference evidence="10 11" key="1">
    <citation type="submission" date="2017-06" db="EMBL/GenBank/DDBJ databases">
        <title>Comparative genomic analysis of Ambrosia Fusariam Clade fungi.</title>
        <authorList>
            <person name="Stajich J.E."/>
            <person name="Carrillo J."/>
            <person name="Kijimoto T."/>
            <person name="Eskalen A."/>
            <person name="O'Donnell K."/>
            <person name="Kasson M."/>
        </authorList>
    </citation>
    <scope>NUCLEOTIDE SEQUENCE [LARGE SCALE GENOMIC DNA]</scope>
    <source>
        <strain evidence="10">UCR3666</strain>
    </source>
</reference>
<dbReference type="GO" id="GO:0003677">
    <property type="term" value="F:DNA binding"/>
    <property type="evidence" value="ECO:0007669"/>
    <property type="project" value="UniProtKB-KW"/>
</dbReference>
<dbReference type="PROSITE" id="PS50048">
    <property type="entry name" value="ZN2_CY6_FUNGAL_2"/>
    <property type="match status" value="1"/>
</dbReference>
<dbReference type="InterPro" id="IPR007219">
    <property type="entry name" value="XnlR_reg_dom"/>
</dbReference>
<dbReference type="SMART" id="SM00906">
    <property type="entry name" value="Fungal_trans"/>
    <property type="match status" value="1"/>
</dbReference>
<evidence type="ECO:0000256" key="8">
    <source>
        <dbReference type="SAM" id="MobiDB-lite"/>
    </source>
</evidence>
<accession>A0A3M2R850</accession>
<dbReference type="InterPro" id="IPR051615">
    <property type="entry name" value="Transcr_Regulatory_Elem"/>
</dbReference>
<evidence type="ECO:0000259" key="9">
    <source>
        <dbReference type="PROSITE" id="PS50048"/>
    </source>
</evidence>
<proteinExistence type="predicted"/>
<feature type="region of interest" description="Disordered" evidence="8">
    <location>
        <begin position="627"/>
        <end position="655"/>
    </location>
</feature>
<keyword evidence="6" id="KW-0804">Transcription</keyword>
<dbReference type="CDD" id="cd12148">
    <property type="entry name" value="fungal_TF_MHR"/>
    <property type="match status" value="1"/>
</dbReference>
<evidence type="ECO:0000256" key="3">
    <source>
        <dbReference type="ARBA" id="ARBA00022833"/>
    </source>
</evidence>
<organism evidence="10 11">
    <name type="scientific">Fusarium kuroshium</name>
    <dbReference type="NCBI Taxonomy" id="2010991"/>
    <lineage>
        <taxon>Eukaryota</taxon>
        <taxon>Fungi</taxon>
        <taxon>Dikarya</taxon>
        <taxon>Ascomycota</taxon>
        <taxon>Pezizomycotina</taxon>
        <taxon>Sordariomycetes</taxon>
        <taxon>Hypocreomycetidae</taxon>
        <taxon>Hypocreales</taxon>
        <taxon>Nectriaceae</taxon>
        <taxon>Fusarium</taxon>
        <taxon>Fusarium solani species complex</taxon>
    </lineage>
</organism>
<protein>
    <recommendedName>
        <fullName evidence="9">Zn(2)-C6 fungal-type domain-containing protein</fullName>
    </recommendedName>
</protein>
<dbReference type="Proteomes" id="UP000277212">
    <property type="component" value="Unassembled WGS sequence"/>
</dbReference>
<keyword evidence="3" id="KW-0862">Zinc</keyword>
<dbReference type="PANTHER" id="PTHR31313">
    <property type="entry name" value="TY1 ENHANCER ACTIVATOR"/>
    <property type="match status" value="1"/>
</dbReference>
<comment type="subcellular location">
    <subcellularLocation>
        <location evidence="1">Nucleus</location>
    </subcellularLocation>
</comment>
<feature type="compositionally biased region" description="Polar residues" evidence="8">
    <location>
        <begin position="636"/>
        <end position="647"/>
    </location>
</feature>
<keyword evidence="7" id="KW-0539">Nucleus</keyword>
<name>A0A3M2R850_9HYPO</name>
<dbReference type="GO" id="GO:0005634">
    <property type="term" value="C:nucleus"/>
    <property type="evidence" value="ECO:0007669"/>
    <property type="project" value="UniProtKB-SubCell"/>
</dbReference>